<dbReference type="SUPFAM" id="SSF48403">
    <property type="entry name" value="Ankyrin repeat"/>
    <property type="match status" value="1"/>
</dbReference>
<organism evidence="5 6">
    <name type="scientific">Trichinella patagoniensis</name>
    <dbReference type="NCBI Taxonomy" id="990121"/>
    <lineage>
        <taxon>Eukaryota</taxon>
        <taxon>Metazoa</taxon>
        <taxon>Ecdysozoa</taxon>
        <taxon>Nematoda</taxon>
        <taxon>Enoplea</taxon>
        <taxon>Dorylaimia</taxon>
        <taxon>Trichinellida</taxon>
        <taxon>Trichinellidae</taxon>
        <taxon>Trichinella</taxon>
    </lineage>
</organism>
<dbReference type="OrthoDB" id="10254947at2759"/>
<evidence type="ECO:0000256" key="1">
    <source>
        <dbReference type="ARBA" id="ARBA00022737"/>
    </source>
</evidence>
<evidence type="ECO:0000256" key="3">
    <source>
        <dbReference type="PROSITE-ProRule" id="PRU00023"/>
    </source>
</evidence>
<feature type="compositionally biased region" description="Low complexity" evidence="4">
    <location>
        <begin position="458"/>
        <end position="471"/>
    </location>
</feature>
<comment type="caution">
    <text evidence="5">The sequence shown here is derived from an EMBL/GenBank/DDBJ whole genome shotgun (WGS) entry which is preliminary data.</text>
</comment>
<dbReference type="InterPro" id="IPR051070">
    <property type="entry name" value="NF-kappa-B_inhibitor"/>
</dbReference>
<evidence type="ECO:0000313" key="6">
    <source>
        <dbReference type="Proteomes" id="UP000054783"/>
    </source>
</evidence>
<dbReference type="Gene3D" id="1.25.40.20">
    <property type="entry name" value="Ankyrin repeat-containing domain"/>
    <property type="match status" value="1"/>
</dbReference>
<keyword evidence="1" id="KW-0677">Repeat</keyword>
<evidence type="ECO:0000256" key="2">
    <source>
        <dbReference type="ARBA" id="ARBA00023043"/>
    </source>
</evidence>
<dbReference type="PANTHER" id="PTHR46680">
    <property type="entry name" value="NF-KAPPA-B INHIBITOR ALPHA"/>
    <property type="match status" value="1"/>
</dbReference>
<feature type="compositionally biased region" description="Polar residues" evidence="4">
    <location>
        <begin position="409"/>
        <end position="419"/>
    </location>
</feature>
<accession>A0A0V1AG45</accession>
<evidence type="ECO:0000313" key="5">
    <source>
        <dbReference type="EMBL" id="KRY23794.1"/>
    </source>
</evidence>
<dbReference type="GO" id="GO:0071356">
    <property type="term" value="P:cellular response to tumor necrosis factor"/>
    <property type="evidence" value="ECO:0007669"/>
    <property type="project" value="TreeGrafter"/>
</dbReference>
<feature type="repeat" description="ANK" evidence="3">
    <location>
        <begin position="684"/>
        <end position="704"/>
    </location>
</feature>
<feature type="region of interest" description="Disordered" evidence="4">
    <location>
        <begin position="123"/>
        <end position="149"/>
    </location>
</feature>
<dbReference type="EMBL" id="JYDQ01000001">
    <property type="protein sequence ID" value="KRY23794.1"/>
    <property type="molecule type" value="Genomic_DNA"/>
</dbReference>
<sequence length="858" mass="94867">MAVLIHWKADVLSQITIAALCRQVVKRATSRETGRAPCSTVRPYCLKKSVVTFIASTWMLKTGLSKVEEIGKIEENKKFQSGKMQSKSERGFLSTAVANCDTVDEVKKHRKKISKELENELQHAIEDAQPGKDPVENEKFRERSHSLPERTKCRLSPEQFFKQGRLYHQKIAGMFRSEGSATTSSPVDVDDIIDTLAIKFDDTVRLTVGDSCHLKGKKITENGKNIAQIGDTGADGDESGGCVLLARGPIGMHMERNVYTTPYPYAERRVARQSYSQAYNYPYSPPVDYTQDAFIQEPPQQKLNDLVYLIKSPCPSNNSNNLVPQVDGSVRHIAQYEQSWLPPPAIDQYCLEPTTFLAPAKQDLLPINIGQRQQQPQLDYSAQNLVSLPSRLTHQMDAESPFSDYGDSPLQSTGSSGCGSNLDGYCIEETIKRTPSVDEEKQLPEGLSDFILKYSRQYQSQGQSEQSGNGSKDWLPSTVSTPKFTTDYELSPGTSNTVGLSSSPDSVDSSGTAMIVRQRQRSAVDEQQPQQQHLQQNLQHRPSPASSGIVDWCSTSPPESARDANSVGGAKQRLRELITETELDTAWAWALKYEMTSPGKLYQRDVDGDSYLHIAVWNQNLARIYALTEVMMKTKDPILPAPFDLPNGSNETPLYLAVQKQLTMVVAYFIDCGADVNVVANNSVGGTPLHYAVAHGMSEMVEVLASSDKIDLNIRNNSGLTPLLVAVKTDGSILDDKSQITTVQNRRIIRFLLRHNADPFCQDMNGKTIIHYCVEKLDADLLEFLCENMSSEVVSKLVNVTQSDGMSPLEQLSFEPLTSLARCEKNCIELSDQIFSTLIKNGAEGGGTTVAFTASSAL</sequence>
<dbReference type="STRING" id="990121.A0A0V1AG45"/>
<feature type="region of interest" description="Disordered" evidence="4">
    <location>
        <begin position="398"/>
        <end position="419"/>
    </location>
</feature>
<dbReference type="AlphaFoldDB" id="A0A0V1AG45"/>
<evidence type="ECO:0000256" key="4">
    <source>
        <dbReference type="SAM" id="MobiDB-lite"/>
    </source>
</evidence>
<feature type="region of interest" description="Disordered" evidence="4">
    <location>
        <begin position="458"/>
        <end position="568"/>
    </location>
</feature>
<dbReference type="PROSITE" id="PS50088">
    <property type="entry name" value="ANK_REPEAT"/>
    <property type="match status" value="2"/>
</dbReference>
<dbReference type="SMART" id="SM00248">
    <property type="entry name" value="ANK"/>
    <property type="match status" value="5"/>
</dbReference>
<dbReference type="GO" id="GO:0051059">
    <property type="term" value="F:NF-kappaB binding"/>
    <property type="evidence" value="ECO:0007669"/>
    <property type="project" value="TreeGrafter"/>
</dbReference>
<feature type="compositionally biased region" description="Low complexity" evidence="4">
    <location>
        <begin position="527"/>
        <end position="540"/>
    </location>
</feature>
<dbReference type="Pfam" id="PF12796">
    <property type="entry name" value="Ank_2"/>
    <property type="match status" value="1"/>
</dbReference>
<dbReference type="PROSITE" id="PS50297">
    <property type="entry name" value="ANK_REP_REGION"/>
    <property type="match status" value="2"/>
</dbReference>
<reference evidence="5 6" key="1">
    <citation type="submission" date="2015-01" db="EMBL/GenBank/DDBJ databases">
        <title>Evolution of Trichinella species and genotypes.</title>
        <authorList>
            <person name="Korhonen P.K."/>
            <person name="Edoardo P."/>
            <person name="Giuseppe L.R."/>
            <person name="Gasser R.B."/>
        </authorList>
    </citation>
    <scope>NUCLEOTIDE SEQUENCE [LARGE SCALE GENOMIC DNA]</scope>
    <source>
        <strain evidence="5">ISS2496</strain>
    </source>
</reference>
<gene>
    <name evidence="5" type="primary">Bcl3</name>
    <name evidence="5" type="ORF">T12_729</name>
</gene>
<dbReference type="Proteomes" id="UP000054783">
    <property type="component" value="Unassembled WGS sequence"/>
</dbReference>
<feature type="compositionally biased region" description="Low complexity" evidence="4">
    <location>
        <begin position="501"/>
        <end position="510"/>
    </location>
</feature>
<name>A0A0V1AG45_9BILA</name>
<dbReference type="PANTHER" id="PTHR46680:SF3">
    <property type="entry name" value="NF-KAPPA-B INHIBITOR CACTUS"/>
    <property type="match status" value="1"/>
</dbReference>
<keyword evidence="2 3" id="KW-0040">ANK repeat</keyword>
<protein>
    <submittedName>
        <fullName evidence="5">B-cell lymphoma 3-like protein</fullName>
    </submittedName>
</protein>
<keyword evidence="6" id="KW-1185">Reference proteome</keyword>
<feature type="repeat" description="ANK" evidence="3">
    <location>
        <begin position="649"/>
        <end position="681"/>
    </location>
</feature>
<dbReference type="GO" id="GO:0005829">
    <property type="term" value="C:cytosol"/>
    <property type="evidence" value="ECO:0007669"/>
    <property type="project" value="TreeGrafter"/>
</dbReference>
<dbReference type="InterPro" id="IPR036770">
    <property type="entry name" value="Ankyrin_rpt-contain_sf"/>
</dbReference>
<proteinExistence type="predicted"/>
<dbReference type="InterPro" id="IPR002110">
    <property type="entry name" value="Ankyrin_rpt"/>
</dbReference>